<feature type="compositionally biased region" description="Polar residues" evidence="3">
    <location>
        <begin position="374"/>
        <end position="389"/>
    </location>
</feature>
<name>A0ABN8PI38_9CNID</name>
<feature type="compositionally biased region" description="Basic and acidic residues" evidence="3">
    <location>
        <begin position="748"/>
        <end position="759"/>
    </location>
</feature>
<feature type="compositionally biased region" description="Acidic residues" evidence="3">
    <location>
        <begin position="691"/>
        <end position="700"/>
    </location>
</feature>
<dbReference type="SUPFAM" id="SSF47370">
    <property type="entry name" value="Bromodomain"/>
    <property type="match status" value="1"/>
</dbReference>
<feature type="compositionally biased region" description="Low complexity" evidence="3">
    <location>
        <begin position="417"/>
        <end position="437"/>
    </location>
</feature>
<dbReference type="InterPro" id="IPR036427">
    <property type="entry name" value="Bromodomain-like_sf"/>
</dbReference>
<dbReference type="EMBL" id="CALNXK010000070">
    <property type="protein sequence ID" value="CAH3143174.1"/>
    <property type="molecule type" value="Genomic_DNA"/>
</dbReference>
<dbReference type="PRINTS" id="PR00503">
    <property type="entry name" value="BROMODOMAIN"/>
</dbReference>
<accession>A0ABN8PI38</accession>
<dbReference type="PANTHER" id="PTHR15398:SF4">
    <property type="entry name" value="BROMODOMAIN-CONTAINING PROTEIN 8 ISOFORM X1"/>
    <property type="match status" value="1"/>
</dbReference>
<organism evidence="5 6">
    <name type="scientific">Porites lobata</name>
    <dbReference type="NCBI Taxonomy" id="104759"/>
    <lineage>
        <taxon>Eukaryota</taxon>
        <taxon>Metazoa</taxon>
        <taxon>Cnidaria</taxon>
        <taxon>Anthozoa</taxon>
        <taxon>Hexacorallia</taxon>
        <taxon>Scleractinia</taxon>
        <taxon>Fungiina</taxon>
        <taxon>Poritidae</taxon>
        <taxon>Porites</taxon>
    </lineage>
</organism>
<feature type="compositionally biased region" description="Basic and acidic residues" evidence="3">
    <location>
        <begin position="701"/>
        <end position="713"/>
    </location>
</feature>
<dbReference type="Proteomes" id="UP001159405">
    <property type="component" value="Unassembled WGS sequence"/>
</dbReference>
<feature type="compositionally biased region" description="Basic residues" evidence="3">
    <location>
        <begin position="673"/>
        <end position="683"/>
    </location>
</feature>
<feature type="compositionally biased region" description="Gly residues" evidence="3">
    <location>
        <begin position="303"/>
        <end position="313"/>
    </location>
</feature>
<dbReference type="SMART" id="SM00297">
    <property type="entry name" value="BROMO"/>
    <property type="match status" value="1"/>
</dbReference>
<feature type="compositionally biased region" description="Polar residues" evidence="3">
    <location>
        <begin position="277"/>
        <end position="291"/>
    </location>
</feature>
<feature type="non-terminal residue" evidence="5">
    <location>
        <position position="927"/>
    </location>
</feature>
<feature type="compositionally biased region" description="Acidic residues" evidence="3">
    <location>
        <begin position="714"/>
        <end position="724"/>
    </location>
</feature>
<evidence type="ECO:0000256" key="1">
    <source>
        <dbReference type="ARBA" id="ARBA00023117"/>
    </source>
</evidence>
<feature type="compositionally biased region" description="Polar residues" evidence="3">
    <location>
        <begin position="618"/>
        <end position="627"/>
    </location>
</feature>
<feature type="compositionally biased region" description="Polar residues" evidence="3">
    <location>
        <begin position="236"/>
        <end position="245"/>
    </location>
</feature>
<keyword evidence="6" id="KW-1185">Reference proteome</keyword>
<feature type="region of interest" description="Disordered" evidence="3">
    <location>
        <begin position="579"/>
        <end position="798"/>
    </location>
</feature>
<protein>
    <recommendedName>
        <fullName evidence="4">Bromo domain-containing protein</fullName>
    </recommendedName>
</protein>
<evidence type="ECO:0000256" key="3">
    <source>
        <dbReference type="SAM" id="MobiDB-lite"/>
    </source>
</evidence>
<evidence type="ECO:0000256" key="2">
    <source>
        <dbReference type="PROSITE-ProRule" id="PRU00035"/>
    </source>
</evidence>
<evidence type="ECO:0000313" key="6">
    <source>
        <dbReference type="Proteomes" id="UP001159405"/>
    </source>
</evidence>
<proteinExistence type="predicted"/>
<sequence>DTRQRTEGHSAELGGALGQGDWYQSNNERILENMAASMLSQKHKLPPGQNPDEWTIREKLTLASSVVRSGDQNWVSVSRTIKPILETGCCAKQRPPDFFSQKNCASHYSEMLEKVNTPKRKRTNEGGGTETPGDQIVRKLTFERIEELKKSIRNDQLTYKKLKDRIEDIRGGKLDNQLPAFWDEIKLRKKMRPPPIPHQDGDGPAPVTPTTPTTPITPTTHGGQPVMQQGAPKPPGSQQMTSPQKGKQLRVPKPTAKFQKYQQQLQQKHGHSSQSSPLNQTAEGLASTSELSPGDGRRFSLGHAGGPVGGVGQAGTFSGGAQVSKGEPMDVDVGSIVLSGAQRDMAPPQVSPRRADHVPARQQSTLQSTAASSHGSAESTLVSLLSQPSAKDEKQLRRGSFSDQELQPTKEPERRSSVSGQGAQAASSPSQAAGLQQTSNSQNSDGKHFLGVTPSMESTKKLDSMREIPGNITQVPATAPAAAPSVSAPTLSKLLAAETPAAAAASLNAITSHGGAITKTTGRVEGRVLESTANPVDSAVSVIGGGRGSAEGSQSVLTVSTSMPSISVNPKAAALTATLPSPLAITPPPTTPPADRKEMITDKFEPKVKNAEKISGAEITSVSLENEANSERANDDQPGTVPEVRVETTDTPVTSPRVSKRASKPGRPGRPPRAARRNQRNRSKSATSTDNEGDIEEEHEEESKFESVEVESEKTEEEEDNESIVEEKKEESDEEMERESGEEAVSDSGDRNQSEKDEPVTTMKDFLMERSGIGGSESVPGSPASQVSQGSSDEQEAIQAQKTWKKSIMLVWRAAANHKYANVFLHPVTDDEAPGYHSIVFRPMDLSSIKKSIENGTIRTTSEFQRDMMLMFQNALMYNSADHDVYRMAEEMRDDVMEQIQSYIATQIMVDSKMLRGHRQDGERLLL</sequence>
<comment type="caution">
    <text evidence="5">The sequence shown here is derived from an EMBL/GenBank/DDBJ whole genome shotgun (WGS) entry which is preliminary data.</text>
</comment>
<feature type="compositionally biased region" description="Basic and acidic residues" evidence="3">
    <location>
        <begin position="594"/>
        <end position="612"/>
    </location>
</feature>
<evidence type="ECO:0000259" key="4">
    <source>
        <dbReference type="PROSITE" id="PS50014"/>
    </source>
</evidence>
<feature type="compositionally biased region" description="Low complexity" evidence="3">
    <location>
        <begin position="362"/>
        <end position="373"/>
    </location>
</feature>
<dbReference type="InterPro" id="IPR001487">
    <property type="entry name" value="Bromodomain"/>
</dbReference>
<dbReference type="PROSITE" id="PS50014">
    <property type="entry name" value="BROMODOMAIN_2"/>
    <property type="match status" value="1"/>
</dbReference>
<dbReference type="InterPro" id="IPR037966">
    <property type="entry name" value="Brd8_Bromo_dom"/>
</dbReference>
<dbReference type="CDD" id="cd05507">
    <property type="entry name" value="Bromo_brd8_like"/>
    <property type="match status" value="1"/>
</dbReference>
<dbReference type="PANTHER" id="PTHR15398">
    <property type="entry name" value="BROMODOMAIN-CONTAINING PROTEIN 8"/>
    <property type="match status" value="1"/>
</dbReference>
<feature type="domain" description="Bromo" evidence="4">
    <location>
        <begin position="816"/>
        <end position="886"/>
    </location>
</feature>
<dbReference type="Gene3D" id="1.20.920.10">
    <property type="entry name" value="Bromodomain-like"/>
    <property type="match status" value="1"/>
</dbReference>
<evidence type="ECO:0000313" key="5">
    <source>
        <dbReference type="EMBL" id="CAH3143174.1"/>
    </source>
</evidence>
<feature type="compositionally biased region" description="Polar residues" evidence="3">
    <location>
        <begin position="783"/>
        <end position="798"/>
    </location>
</feature>
<feature type="compositionally biased region" description="Acidic residues" evidence="3">
    <location>
        <begin position="732"/>
        <end position="745"/>
    </location>
</feature>
<dbReference type="Pfam" id="PF00439">
    <property type="entry name" value="Bromodomain"/>
    <property type="match status" value="1"/>
</dbReference>
<feature type="compositionally biased region" description="Low complexity" evidence="3">
    <location>
        <begin position="259"/>
        <end position="276"/>
    </location>
</feature>
<feature type="region of interest" description="Disordered" evidence="3">
    <location>
        <begin position="189"/>
        <end position="463"/>
    </location>
</feature>
<feature type="compositionally biased region" description="Low complexity" evidence="3">
    <location>
        <begin position="204"/>
        <end position="220"/>
    </location>
</feature>
<feature type="non-terminal residue" evidence="5">
    <location>
        <position position="1"/>
    </location>
</feature>
<reference evidence="5 6" key="1">
    <citation type="submission" date="2022-05" db="EMBL/GenBank/DDBJ databases">
        <authorList>
            <consortium name="Genoscope - CEA"/>
            <person name="William W."/>
        </authorList>
    </citation>
    <scope>NUCLEOTIDE SEQUENCE [LARGE SCALE GENOMIC DNA]</scope>
</reference>
<keyword evidence="1 2" id="KW-0103">Bromodomain</keyword>
<gene>
    <name evidence="5" type="ORF">PLOB_00043258</name>
</gene>